<evidence type="ECO:0008006" key="5">
    <source>
        <dbReference type="Google" id="ProtNLM"/>
    </source>
</evidence>
<feature type="compositionally biased region" description="Pro residues" evidence="1">
    <location>
        <begin position="202"/>
        <end position="237"/>
    </location>
</feature>
<evidence type="ECO:0000313" key="3">
    <source>
        <dbReference type="EMBL" id="GAA2592610.1"/>
    </source>
</evidence>
<accession>A0ABN3PLL2</accession>
<gene>
    <name evidence="3" type="ORF">GCM10010411_27070</name>
</gene>
<feature type="transmembrane region" description="Helical" evidence="2">
    <location>
        <begin position="171"/>
        <end position="194"/>
    </location>
</feature>
<evidence type="ECO:0000313" key="4">
    <source>
        <dbReference type="Proteomes" id="UP001501509"/>
    </source>
</evidence>
<keyword evidence="2" id="KW-1133">Transmembrane helix</keyword>
<proteinExistence type="predicted"/>
<evidence type="ECO:0000256" key="2">
    <source>
        <dbReference type="SAM" id="Phobius"/>
    </source>
</evidence>
<feature type="region of interest" description="Disordered" evidence="1">
    <location>
        <begin position="199"/>
        <end position="248"/>
    </location>
</feature>
<reference evidence="3 4" key="1">
    <citation type="journal article" date="2019" name="Int. J. Syst. Evol. Microbiol.">
        <title>The Global Catalogue of Microorganisms (GCM) 10K type strain sequencing project: providing services to taxonomists for standard genome sequencing and annotation.</title>
        <authorList>
            <consortium name="The Broad Institute Genomics Platform"/>
            <consortium name="The Broad Institute Genome Sequencing Center for Infectious Disease"/>
            <person name="Wu L."/>
            <person name="Ma J."/>
        </authorList>
    </citation>
    <scope>NUCLEOTIDE SEQUENCE [LARGE SCALE GENOMIC DNA]</scope>
    <source>
        <strain evidence="3 4">JCM 6833</strain>
    </source>
</reference>
<evidence type="ECO:0000256" key="1">
    <source>
        <dbReference type="SAM" id="MobiDB-lite"/>
    </source>
</evidence>
<keyword evidence="4" id="KW-1185">Reference proteome</keyword>
<comment type="caution">
    <text evidence="3">The sequence shown here is derived from an EMBL/GenBank/DDBJ whole genome shotgun (WGS) entry which is preliminary data.</text>
</comment>
<name>A0ABN3PLL2_9ACTN</name>
<organism evidence="3 4">
    <name type="scientific">Actinomadura fulvescens</name>
    <dbReference type="NCBI Taxonomy" id="46160"/>
    <lineage>
        <taxon>Bacteria</taxon>
        <taxon>Bacillati</taxon>
        <taxon>Actinomycetota</taxon>
        <taxon>Actinomycetes</taxon>
        <taxon>Streptosporangiales</taxon>
        <taxon>Thermomonosporaceae</taxon>
        <taxon>Actinomadura</taxon>
    </lineage>
</organism>
<dbReference type="Proteomes" id="UP001501509">
    <property type="component" value="Unassembled WGS sequence"/>
</dbReference>
<keyword evidence="2" id="KW-0472">Membrane</keyword>
<protein>
    <recommendedName>
        <fullName evidence="5">Serine/threonine protein kinase</fullName>
    </recommendedName>
</protein>
<dbReference type="EMBL" id="BAAATD010000003">
    <property type="protein sequence ID" value="GAA2592610.1"/>
    <property type="molecule type" value="Genomic_DNA"/>
</dbReference>
<keyword evidence="2" id="KW-0812">Transmembrane</keyword>
<dbReference type="RefSeq" id="WP_344540895.1">
    <property type="nucleotide sequence ID" value="NZ_BAAATD010000003.1"/>
</dbReference>
<sequence length="248" mass="25842">MSRPLPPGDPVQLGPYRLSARLSETAAGIVFLGEDHEGRRASVAVLTRGAAGDAAARDRFRAAITAALPGPGRPPEFGPEGPEPVMAAQPDGPAPWVAVRYDADRPDRVGAERFLDSVMLEGAFRSRWGGGRRRGPQFQPYWLGSGAPALERPPGPPPAVAVPVERTERGLVSAILTLAAVLVVLALLMLVLFACQPTVKDLPPPPPEPTLQTPTPSPPPTTEAPSPSPSPTRPTPSPGESDDGGGPV</sequence>